<proteinExistence type="predicted"/>
<sequence>MKQENERRTLMMCADPSTVASLTKQIATQPGPVIGVGAPILPLSSSSHPIHVQQHNAPIGMLGPPSKPPSRAGDAMVNSAELDESEGIWA</sequence>
<organism evidence="2 3">
    <name type="scientific">Mesorhabditis spiculigera</name>
    <dbReference type="NCBI Taxonomy" id="96644"/>
    <lineage>
        <taxon>Eukaryota</taxon>
        <taxon>Metazoa</taxon>
        <taxon>Ecdysozoa</taxon>
        <taxon>Nematoda</taxon>
        <taxon>Chromadorea</taxon>
        <taxon>Rhabditida</taxon>
        <taxon>Rhabditina</taxon>
        <taxon>Rhabditomorpha</taxon>
        <taxon>Rhabditoidea</taxon>
        <taxon>Rhabditidae</taxon>
        <taxon>Mesorhabditinae</taxon>
        <taxon>Mesorhabditis</taxon>
    </lineage>
</organism>
<feature type="region of interest" description="Disordered" evidence="1">
    <location>
        <begin position="55"/>
        <end position="90"/>
    </location>
</feature>
<comment type="caution">
    <text evidence="2">The sequence shown here is derived from an EMBL/GenBank/DDBJ whole genome shotgun (WGS) entry which is preliminary data.</text>
</comment>
<feature type="compositionally biased region" description="Acidic residues" evidence="1">
    <location>
        <begin position="81"/>
        <end position="90"/>
    </location>
</feature>
<accession>A0AA36CAY6</accession>
<dbReference type="EMBL" id="CATQJA010000920">
    <property type="protein sequence ID" value="CAJ0564827.1"/>
    <property type="molecule type" value="Genomic_DNA"/>
</dbReference>
<evidence type="ECO:0000313" key="3">
    <source>
        <dbReference type="Proteomes" id="UP001177023"/>
    </source>
</evidence>
<gene>
    <name evidence="2" type="ORF">MSPICULIGERA_LOCUS3493</name>
</gene>
<evidence type="ECO:0000313" key="2">
    <source>
        <dbReference type="EMBL" id="CAJ0564827.1"/>
    </source>
</evidence>
<protein>
    <submittedName>
        <fullName evidence="2">Uncharacterized protein</fullName>
    </submittedName>
</protein>
<reference evidence="2" key="1">
    <citation type="submission" date="2023-06" db="EMBL/GenBank/DDBJ databases">
        <authorList>
            <person name="Delattre M."/>
        </authorList>
    </citation>
    <scope>NUCLEOTIDE SEQUENCE</scope>
    <source>
        <strain evidence="2">AF72</strain>
    </source>
</reference>
<dbReference type="AlphaFoldDB" id="A0AA36CAY6"/>
<feature type="non-terminal residue" evidence="2">
    <location>
        <position position="1"/>
    </location>
</feature>
<keyword evidence="3" id="KW-1185">Reference proteome</keyword>
<name>A0AA36CAY6_9BILA</name>
<evidence type="ECO:0000256" key="1">
    <source>
        <dbReference type="SAM" id="MobiDB-lite"/>
    </source>
</evidence>
<dbReference type="Proteomes" id="UP001177023">
    <property type="component" value="Unassembled WGS sequence"/>
</dbReference>